<accession>A0ABN8M9T4</accession>
<dbReference type="Gene3D" id="2.30.29.30">
    <property type="entry name" value="Pleckstrin-homology domain (PH domain)/Phosphotyrosine-binding domain (PTB)"/>
    <property type="match status" value="1"/>
</dbReference>
<feature type="compositionally biased region" description="Basic and acidic residues" evidence="7">
    <location>
        <begin position="343"/>
        <end position="369"/>
    </location>
</feature>
<dbReference type="InterPro" id="IPR011993">
    <property type="entry name" value="PH-like_dom_sf"/>
</dbReference>
<evidence type="ECO:0000256" key="6">
    <source>
        <dbReference type="ARBA" id="ARBA00023242"/>
    </source>
</evidence>
<gene>
    <name evidence="10" type="ORF">PEVE_00020172</name>
</gene>
<feature type="compositionally biased region" description="Low complexity" evidence="7">
    <location>
        <begin position="76"/>
        <end position="85"/>
    </location>
</feature>
<keyword evidence="4" id="KW-0963">Cytoplasm</keyword>
<evidence type="ECO:0000313" key="10">
    <source>
        <dbReference type="EMBL" id="CAH3023692.1"/>
    </source>
</evidence>
<dbReference type="InterPro" id="IPR001849">
    <property type="entry name" value="PH_domain"/>
</dbReference>
<evidence type="ECO:0000256" key="5">
    <source>
        <dbReference type="ARBA" id="ARBA00022553"/>
    </source>
</evidence>
<dbReference type="PANTHER" id="PTHR15129">
    <property type="entry name" value="SRC-ASSOCIATED ADAPTOR PROTEIN"/>
    <property type="match status" value="1"/>
</dbReference>
<feature type="region of interest" description="Disordered" evidence="7">
    <location>
        <begin position="343"/>
        <end position="563"/>
    </location>
</feature>
<evidence type="ECO:0000259" key="8">
    <source>
        <dbReference type="PROSITE" id="PS50003"/>
    </source>
</evidence>
<feature type="domain" description="PH" evidence="8">
    <location>
        <begin position="232"/>
        <end position="330"/>
    </location>
</feature>
<dbReference type="PROSITE" id="PS51634">
    <property type="entry name" value="CRC"/>
    <property type="match status" value="1"/>
</dbReference>
<dbReference type="SMART" id="SM00233">
    <property type="entry name" value="PH"/>
    <property type="match status" value="1"/>
</dbReference>
<keyword evidence="5" id="KW-0597">Phosphoprotein</keyword>
<keyword evidence="6" id="KW-0539">Nucleus</keyword>
<comment type="similarity">
    <text evidence="3">Belongs to the lin-54 family.</text>
</comment>
<dbReference type="EMBL" id="CALNXI010000271">
    <property type="protein sequence ID" value="CAH3023692.1"/>
    <property type="molecule type" value="Genomic_DNA"/>
</dbReference>
<dbReference type="InterPro" id="IPR037781">
    <property type="entry name" value="SKAP_fam"/>
</dbReference>
<evidence type="ECO:0000259" key="9">
    <source>
        <dbReference type="PROSITE" id="PS51634"/>
    </source>
</evidence>
<feature type="compositionally biased region" description="Acidic residues" evidence="7">
    <location>
        <begin position="476"/>
        <end position="485"/>
    </location>
</feature>
<dbReference type="SMART" id="SM01114">
    <property type="entry name" value="CXC"/>
    <property type="match status" value="3"/>
</dbReference>
<feature type="compositionally biased region" description="Pro residues" evidence="7">
    <location>
        <begin position="63"/>
        <end position="75"/>
    </location>
</feature>
<feature type="region of interest" description="Disordered" evidence="7">
    <location>
        <begin position="121"/>
        <end position="198"/>
    </location>
</feature>
<feature type="compositionally biased region" description="Acidic residues" evidence="7">
    <location>
        <begin position="135"/>
        <end position="155"/>
    </location>
</feature>
<feature type="domain" description="CRC" evidence="9">
    <location>
        <begin position="583"/>
        <end position="679"/>
    </location>
</feature>
<dbReference type="PANTHER" id="PTHR15129:SF0">
    <property type="entry name" value="SH3 DOMAIN-CONTAINING PROTEIN"/>
    <property type="match status" value="1"/>
</dbReference>
<evidence type="ECO:0000256" key="1">
    <source>
        <dbReference type="ARBA" id="ARBA00004123"/>
    </source>
</evidence>
<dbReference type="InterPro" id="IPR005172">
    <property type="entry name" value="CRC"/>
</dbReference>
<protein>
    <submittedName>
        <fullName evidence="10">Uncharacterized protein</fullName>
    </submittedName>
</protein>
<feature type="compositionally biased region" description="Acidic residues" evidence="7">
    <location>
        <begin position="499"/>
        <end position="511"/>
    </location>
</feature>
<feature type="region of interest" description="Disordered" evidence="7">
    <location>
        <begin position="48"/>
        <end position="85"/>
    </location>
</feature>
<keyword evidence="11" id="KW-1185">Reference proteome</keyword>
<name>A0ABN8M9T4_9CNID</name>
<sequence length="782" mass="85652">MDPVNNDVKDAVLEAEKFLSVTLAKENLSPAVEKERSLLAEKLRKVKTQLGLQSDSPGGGKAPPRPPKGGIPLPVPVTTEQPAATAEPEELYDDVAGVIPSEPNAAAKSSNASETYEIMTGEADTAATPASQGDGGEDYMAMDEDIPQEDYEEPQPNEPDKQQASAIQEEEYEMPGADADYEVTDTSKPPADNVPDESDEMYECAEPGTGSVDGVPTLEYLTKITKPDDIKGVIKTGFLNKRRKEGKVYIGSKFQKRYCVVRNHIMYYFKDKKSPKQQGSILLPNYKVALANKKGREFILTLDGQRPFQFEANSKKEADEWMSAIQSAADAPLVGNHNLDELRNRQHSDDESSLHYEKSGMEEPEVRAQDDEEMYDDTKEDLYEEVGSIQPATPSQQSSQSIQYEISTAVATSPKPAEPSPATPLVDEDYEIAEQPTAPAPPPPRPSKPQVPAPKDDTPPAVPPPRPTKQQLPTPQEEEMYEEADTPATDLPPPPAPEADVELENYEDLDTIQEQVLPPPPPVSAPAPVPTRPPKRKVSPPSKNAGQSAKPHSANRKDGTSRRSDVLAEDVSCYCGRKIKSRDASSCTTEGKRARCPCLRNGRSCTAKCKCRFCGNRPRKERSATGCRCGEEKYKRTNDPDFVSCIDSEGKRKTKCPCYSSGTGCYDRCRCLNCKNSFGATDRPFRIPQPKPPGKPAPKLVGCRCGEGRKDPNPGFLACVDVQGKRSIKATRCPCFRAGIVCQEYCKCLNCQNYGDDDGSSSPKRLCTVTVVLDSAEEYPLF</sequence>
<comment type="subcellular location">
    <subcellularLocation>
        <location evidence="2">Cytoplasm</location>
    </subcellularLocation>
    <subcellularLocation>
        <location evidence="1">Nucleus</location>
    </subcellularLocation>
</comment>
<comment type="caution">
    <text evidence="10">The sequence shown here is derived from an EMBL/GenBank/DDBJ whole genome shotgun (WGS) entry which is preliminary data.</text>
</comment>
<reference evidence="10 11" key="1">
    <citation type="submission" date="2022-05" db="EMBL/GenBank/DDBJ databases">
        <authorList>
            <consortium name="Genoscope - CEA"/>
            <person name="William W."/>
        </authorList>
    </citation>
    <scope>NUCLEOTIDE SEQUENCE [LARGE SCALE GENOMIC DNA]</scope>
</reference>
<proteinExistence type="inferred from homology"/>
<dbReference type="Proteomes" id="UP001159427">
    <property type="component" value="Unassembled WGS sequence"/>
</dbReference>
<feature type="compositionally biased region" description="Low complexity" evidence="7">
    <location>
        <begin position="388"/>
        <end position="403"/>
    </location>
</feature>
<feature type="compositionally biased region" description="Pro residues" evidence="7">
    <location>
        <begin position="517"/>
        <end position="532"/>
    </location>
</feature>
<feature type="compositionally biased region" description="Pro residues" evidence="7">
    <location>
        <begin position="438"/>
        <end position="452"/>
    </location>
</feature>
<feature type="compositionally biased region" description="Acidic residues" evidence="7">
    <location>
        <begin position="168"/>
        <end position="183"/>
    </location>
</feature>
<dbReference type="InterPro" id="IPR033467">
    <property type="entry name" value="Tesmin/TSO1-like_CXC"/>
</dbReference>
<evidence type="ECO:0000256" key="3">
    <source>
        <dbReference type="ARBA" id="ARBA00007267"/>
    </source>
</evidence>
<evidence type="ECO:0000256" key="4">
    <source>
        <dbReference type="ARBA" id="ARBA00022490"/>
    </source>
</evidence>
<dbReference type="SUPFAM" id="SSF50729">
    <property type="entry name" value="PH domain-like"/>
    <property type="match status" value="1"/>
</dbReference>
<organism evidence="10 11">
    <name type="scientific">Porites evermanni</name>
    <dbReference type="NCBI Taxonomy" id="104178"/>
    <lineage>
        <taxon>Eukaryota</taxon>
        <taxon>Metazoa</taxon>
        <taxon>Cnidaria</taxon>
        <taxon>Anthozoa</taxon>
        <taxon>Hexacorallia</taxon>
        <taxon>Scleractinia</taxon>
        <taxon>Fungiina</taxon>
        <taxon>Poritidae</taxon>
        <taxon>Porites</taxon>
    </lineage>
</organism>
<evidence type="ECO:0000256" key="7">
    <source>
        <dbReference type="SAM" id="MobiDB-lite"/>
    </source>
</evidence>
<evidence type="ECO:0000313" key="11">
    <source>
        <dbReference type="Proteomes" id="UP001159427"/>
    </source>
</evidence>
<dbReference type="Pfam" id="PF00169">
    <property type="entry name" value="PH"/>
    <property type="match status" value="1"/>
</dbReference>
<dbReference type="PROSITE" id="PS50003">
    <property type="entry name" value="PH_DOMAIN"/>
    <property type="match status" value="1"/>
</dbReference>
<evidence type="ECO:0000256" key="2">
    <source>
        <dbReference type="ARBA" id="ARBA00004496"/>
    </source>
</evidence>